<evidence type="ECO:0000313" key="2">
    <source>
        <dbReference type="EMBL" id="AUN95170.1"/>
    </source>
</evidence>
<keyword evidence="1" id="KW-0732">Signal</keyword>
<proteinExistence type="predicted"/>
<dbReference type="InterPro" id="IPR021457">
    <property type="entry name" value="DUF3108"/>
</dbReference>
<dbReference type="KEGG" id="atw:C0099_09645"/>
<feature type="chain" id="PRO_5014399742" evidence="1">
    <location>
        <begin position="32"/>
        <end position="253"/>
    </location>
</feature>
<dbReference type="Proteomes" id="UP000242205">
    <property type="component" value="Chromosome"/>
</dbReference>
<accession>A0A2I6S7D1</accession>
<dbReference type="Pfam" id="PF11306">
    <property type="entry name" value="DUF3108"/>
    <property type="match status" value="1"/>
</dbReference>
<dbReference type="AlphaFoldDB" id="A0A2I6S7D1"/>
<protein>
    <submittedName>
        <fullName evidence="2">DUF3108 domain-containing protein</fullName>
    </submittedName>
</protein>
<evidence type="ECO:0000313" key="3">
    <source>
        <dbReference type="Proteomes" id="UP000242205"/>
    </source>
</evidence>
<keyword evidence="3" id="KW-1185">Reference proteome</keyword>
<dbReference type="EMBL" id="CP025682">
    <property type="protein sequence ID" value="AUN95170.1"/>
    <property type="molecule type" value="Genomic_DNA"/>
</dbReference>
<name>A0A2I6S7D1_9RHOO</name>
<evidence type="ECO:0000256" key="1">
    <source>
        <dbReference type="SAM" id="SignalP"/>
    </source>
</evidence>
<dbReference type="OrthoDB" id="8526020at2"/>
<gene>
    <name evidence="2" type="ORF">C0099_09645</name>
</gene>
<feature type="signal peptide" evidence="1">
    <location>
        <begin position="1"/>
        <end position="31"/>
    </location>
</feature>
<reference evidence="2 3" key="1">
    <citation type="submission" date="2018-01" db="EMBL/GenBank/DDBJ databases">
        <authorList>
            <person name="Fu G.-Y."/>
        </authorList>
    </citation>
    <scope>NUCLEOTIDE SEQUENCE [LARGE SCALE GENOMIC DNA]</scope>
    <source>
        <strain evidence="2 3">SY39</strain>
    </source>
</reference>
<sequence length="253" mass="28048">MTSGVFIVTRFLRLALAAFVVSLPCVSPALAAPWPADGRIVYEVLRGEDGMKLGEGVHQWHHEDGRYEMSVELETTGLAAVFVDFRYVQRSRGEVTADGLRPELFTVDQRGRERESASFDWEAGSVLIQRRKGRKESFGIESGDLDVLSVWHLASLRDGRLPERLTLVTNRKAAETDLSVIGDETVELPVGRIDTVHVRLKARSGKLSIDLWLSKAHGLAPLRVLMQDDKGQVLDQRAIEVRVDGAPVLAVRG</sequence>
<organism evidence="2 3">
    <name type="scientific">Pseudazoarcus pumilus</name>
    <dbReference type="NCBI Taxonomy" id="2067960"/>
    <lineage>
        <taxon>Bacteria</taxon>
        <taxon>Pseudomonadati</taxon>
        <taxon>Pseudomonadota</taxon>
        <taxon>Betaproteobacteria</taxon>
        <taxon>Rhodocyclales</taxon>
        <taxon>Zoogloeaceae</taxon>
        <taxon>Pseudazoarcus</taxon>
    </lineage>
</organism>